<organism evidence="2 3">
    <name type="scientific">Plakobranchus ocellatus</name>
    <dbReference type="NCBI Taxonomy" id="259542"/>
    <lineage>
        <taxon>Eukaryota</taxon>
        <taxon>Metazoa</taxon>
        <taxon>Spiralia</taxon>
        <taxon>Lophotrochozoa</taxon>
        <taxon>Mollusca</taxon>
        <taxon>Gastropoda</taxon>
        <taxon>Heterobranchia</taxon>
        <taxon>Euthyneura</taxon>
        <taxon>Panpulmonata</taxon>
        <taxon>Sacoglossa</taxon>
        <taxon>Placobranchoidea</taxon>
        <taxon>Plakobranchidae</taxon>
        <taxon>Plakobranchus</taxon>
    </lineage>
</organism>
<evidence type="ECO:0000313" key="2">
    <source>
        <dbReference type="EMBL" id="GFO34903.1"/>
    </source>
</evidence>
<reference evidence="2 3" key="1">
    <citation type="journal article" date="2021" name="Elife">
        <title>Chloroplast acquisition without the gene transfer in kleptoplastic sea slugs, Plakobranchus ocellatus.</title>
        <authorList>
            <person name="Maeda T."/>
            <person name="Takahashi S."/>
            <person name="Yoshida T."/>
            <person name="Shimamura S."/>
            <person name="Takaki Y."/>
            <person name="Nagai Y."/>
            <person name="Toyoda A."/>
            <person name="Suzuki Y."/>
            <person name="Arimoto A."/>
            <person name="Ishii H."/>
            <person name="Satoh N."/>
            <person name="Nishiyama T."/>
            <person name="Hasebe M."/>
            <person name="Maruyama T."/>
            <person name="Minagawa J."/>
            <person name="Obokata J."/>
            <person name="Shigenobu S."/>
        </authorList>
    </citation>
    <scope>NUCLEOTIDE SEQUENCE [LARGE SCALE GENOMIC DNA]</scope>
</reference>
<protein>
    <submittedName>
        <fullName evidence="2">Gag Pol protein</fullName>
    </submittedName>
</protein>
<dbReference type="AlphaFoldDB" id="A0AAV4CSI9"/>
<comment type="caution">
    <text evidence="2">The sequence shown here is derived from an EMBL/GenBank/DDBJ whole genome shotgun (WGS) entry which is preliminary data.</text>
</comment>
<dbReference type="PANTHER" id="PTHR33327:SF3">
    <property type="entry name" value="RNA-DIRECTED DNA POLYMERASE"/>
    <property type="match status" value="1"/>
</dbReference>
<evidence type="ECO:0000313" key="3">
    <source>
        <dbReference type="Proteomes" id="UP000735302"/>
    </source>
</evidence>
<proteinExistence type="predicted"/>
<gene>
    <name evidence="2" type="ORF">PoB_006140800</name>
</gene>
<dbReference type="Gene3D" id="3.30.900.20">
    <property type="match status" value="1"/>
</dbReference>
<accession>A0AAV4CSI9</accession>
<dbReference type="Proteomes" id="UP000735302">
    <property type="component" value="Unassembled WGS sequence"/>
</dbReference>
<feature type="domain" description="DUF7041" evidence="1">
    <location>
        <begin position="187"/>
        <end position="252"/>
    </location>
</feature>
<sequence length="255" mass="28449">MLPESAVWERHVRNRSAVTQVKRWSAVRMRKMYGSMMLAGTQTKIENSDGFTVKRSCSSVASQLGKVKGLLYDLKQLFVKVNQAFENCPEIEQVAVLFGGTVVSPKESYIIKFPPSCPDADSLSLQSCKRNLFQQELYIGDLDAHVCVSIRTIATPQDRLLSTANTRSSLIHYYITMAVGGVALKLQTFWVSSPLAWFAQAEAQFELGKITQDDTRYYHVVASLDTNTAKRALPIITAPPPTEKYKAIKDFLTSA</sequence>
<evidence type="ECO:0000259" key="1">
    <source>
        <dbReference type="Pfam" id="PF23055"/>
    </source>
</evidence>
<dbReference type="InterPro" id="IPR055469">
    <property type="entry name" value="DUF7041"/>
</dbReference>
<dbReference type="InterPro" id="IPR053729">
    <property type="entry name" value="MAD2L1BP_domain_sf"/>
</dbReference>
<dbReference type="EMBL" id="BLXT01006948">
    <property type="protein sequence ID" value="GFO34903.1"/>
    <property type="molecule type" value="Genomic_DNA"/>
</dbReference>
<keyword evidence="3" id="KW-1185">Reference proteome</keyword>
<name>A0AAV4CSI9_9GAST</name>
<dbReference type="PANTHER" id="PTHR33327">
    <property type="entry name" value="ENDONUCLEASE"/>
    <property type="match status" value="1"/>
</dbReference>
<dbReference type="Pfam" id="PF23055">
    <property type="entry name" value="DUF7041"/>
    <property type="match status" value="1"/>
</dbReference>